<comment type="caution">
    <text evidence="9">The sequence shown here is derived from an EMBL/GenBank/DDBJ whole genome shotgun (WGS) entry which is preliminary data.</text>
</comment>
<dbReference type="Proteomes" id="UP001634393">
    <property type="component" value="Unassembled WGS sequence"/>
</dbReference>
<comment type="cofactor">
    <cofactor evidence="1">
        <name>heme</name>
        <dbReference type="ChEBI" id="CHEBI:30413"/>
    </cofactor>
</comment>
<evidence type="ECO:0000256" key="1">
    <source>
        <dbReference type="ARBA" id="ARBA00001971"/>
    </source>
</evidence>
<gene>
    <name evidence="9" type="ORF">ACJIZ3_023621</name>
</gene>
<keyword evidence="7" id="KW-0503">Monooxygenase</keyword>
<dbReference type="InterPro" id="IPR036396">
    <property type="entry name" value="Cyt_P450_sf"/>
</dbReference>
<keyword evidence="6" id="KW-0408">Iron</keyword>
<keyword evidence="10" id="KW-1185">Reference proteome</keyword>
<dbReference type="GO" id="GO:0046872">
    <property type="term" value="F:metal ion binding"/>
    <property type="evidence" value="ECO:0007669"/>
    <property type="project" value="UniProtKB-KW"/>
</dbReference>
<dbReference type="Gene3D" id="1.10.630.10">
    <property type="entry name" value="Cytochrome P450"/>
    <property type="match status" value="1"/>
</dbReference>
<evidence type="ECO:0000313" key="9">
    <source>
        <dbReference type="EMBL" id="KAL3839030.1"/>
    </source>
</evidence>
<keyword evidence="8" id="KW-0812">Transmembrane</keyword>
<sequence length="254" mass="29435">MELYPFLSSPWFAIILFLILPIHWLLSQSKSRNERPIHNLPPSPPRLPFIGNLHQLGKIPHHSLWKLSQKYGPVMFLRLVPALIISSPEMSKQVLIKTHDLECYSRPYSYGAVKLSYNLLDVAFGPYSEYWREIRRLCVTELFTVKRVQSFGHVREKKIAFGKSYEGQQFEGYGKFQEAIDESMAMLSSFWVADFFFQNTGDPNRPKSEHEDIIDVLLGLSKDKTASVKLSRDHIKSIRMVIETIHLIINIICL</sequence>
<reference evidence="9 10" key="1">
    <citation type="submission" date="2024-12" db="EMBL/GenBank/DDBJ databases">
        <title>The unique morphological basis and parallel evolutionary history of personate flowers in Penstemon.</title>
        <authorList>
            <person name="Depatie T.H."/>
            <person name="Wessinger C.A."/>
        </authorList>
    </citation>
    <scope>NUCLEOTIDE SEQUENCE [LARGE SCALE GENOMIC DNA]</scope>
    <source>
        <strain evidence="9">WTNN_2</strain>
        <tissue evidence="9">Leaf</tissue>
    </source>
</reference>
<evidence type="ECO:0000256" key="6">
    <source>
        <dbReference type="ARBA" id="ARBA00023004"/>
    </source>
</evidence>
<keyword evidence="8" id="KW-1133">Transmembrane helix</keyword>
<protein>
    <recommendedName>
        <fullName evidence="11">Cytochrome P450</fullName>
    </recommendedName>
</protein>
<evidence type="ECO:0000256" key="7">
    <source>
        <dbReference type="ARBA" id="ARBA00023033"/>
    </source>
</evidence>
<keyword evidence="3" id="KW-0349">Heme</keyword>
<dbReference type="Pfam" id="PF00067">
    <property type="entry name" value="p450"/>
    <property type="match status" value="1"/>
</dbReference>
<evidence type="ECO:0008006" key="11">
    <source>
        <dbReference type="Google" id="ProtNLM"/>
    </source>
</evidence>
<dbReference type="InterPro" id="IPR001128">
    <property type="entry name" value="Cyt_P450"/>
</dbReference>
<keyword evidence="4" id="KW-0479">Metal-binding</keyword>
<comment type="similarity">
    <text evidence="2">Belongs to the cytochrome P450 family.</text>
</comment>
<dbReference type="PANTHER" id="PTHR47955">
    <property type="entry name" value="CYTOCHROME P450 FAMILY 71 PROTEIN"/>
    <property type="match status" value="1"/>
</dbReference>
<dbReference type="EMBL" id="JBJXBP010000003">
    <property type="protein sequence ID" value="KAL3839030.1"/>
    <property type="molecule type" value="Genomic_DNA"/>
</dbReference>
<dbReference type="AlphaFoldDB" id="A0ABD3TPR3"/>
<feature type="transmembrane region" description="Helical" evidence="8">
    <location>
        <begin position="6"/>
        <end position="26"/>
    </location>
</feature>
<evidence type="ECO:0000313" key="10">
    <source>
        <dbReference type="Proteomes" id="UP001634393"/>
    </source>
</evidence>
<evidence type="ECO:0000256" key="5">
    <source>
        <dbReference type="ARBA" id="ARBA00023002"/>
    </source>
</evidence>
<dbReference type="GO" id="GO:0004497">
    <property type="term" value="F:monooxygenase activity"/>
    <property type="evidence" value="ECO:0007669"/>
    <property type="project" value="UniProtKB-KW"/>
</dbReference>
<accession>A0ABD3TPR3</accession>
<organism evidence="9 10">
    <name type="scientific">Penstemon smallii</name>
    <dbReference type="NCBI Taxonomy" id="265156"/>
    <lineage>
        <taxon>Eukaryota</taxon>
        <taxon>Viridiplantae</taxon>
        <taxon>Streptophyta</taxon>
        <taxon>Embryophyta</taxon>
        <taxon>Tracheophyta</taxon>
        <taxon>Spermatophyta</taxon>
        <taxon>Magnoliopsida</taxon>
        <taxon>eudicotyledons</taxon>
        <taxon>Gunneridae</taxon>
        <taxon>Pentapetalae</taxon>
        <taxon>asterids</taxon>
        <taxon>lamiids</taxon>
        <taxon>Lamiales</taxon>
        <taxon>Plantaginaceae</taxon>
        <taxon>Cheloneae</taxon>
        <taxon>Penstemon</taxon>
    </lineage>
</organism>
<proteinExistence type="inferred from homology"/>
<evidence type="ECO:0000256" key="8">
    <source>
        <dbReference type="SAM" id="Phobius"/>
    </source>
</evidence>
<keyword evidence="8" id="KW-0472">Membrane</keyword>
<evidence type="ECO:0000256" key="3">
    <source>
        <dbReference type="ARBA" id="ARBA00022617"/>
    </source>
</evidence>
<evidence type="ECO:0000256" key="2">
    <source>
        <dbReference type="ARBA" id="ARBA00010617"/>
    </source>
</evidence>
<evidence type="ECO:0000256" key="4">
    <source>
        <dbReference type="ARBA" id="ARBA00022723"/>
    </source>
</evidence>
<keyword evidence="5" id="KW-0560">Oxidoreductase</keyword>
<name>A0ABD3TPR3_9LAMI</name>
<dbReference type="PANTHER" id="PTHR47955:SF19">
    <property type="entry name" value="CYTOCHROME P450 71A9-LIKE ISOFORM X1"/>
    <property type="match status" value="1"/>
</dbReference>
<dbReference type="SUPFAM" id="SSF48264">
    <property type="entry name" value="Cytochrome P450"/>
    <property type="match status" value="1"/>
</dbReference>